<feature type="compositionally biased region" description="Basic and acidic residues" evidence="1">
    <location>
        <begin position="46"/>
        <end position="73"/>
    </location>
</feature>
<dbReference type="AlphaFoldDB" id="A0A6L2R4C2"/>
<accession>A0A6L2R4C2</accession>
<sequence length="185" mass="20213">MEYAMKLLPIFLTLVLAGGCTSTSKQTSEQETRVETAQTTQGSRSVESEKVQQSAKTDKKTAKADVKPTKGAKTEAAIRAELEATGRNLVGQAARTLRPSKSEKNVKKVGNAWVASYLEVDIATVSTQMHVGSASGRYVGTVVYHEKVYECRGASKQAALSALCNHTHNRSINEMIYYDGKIWHM</sequence>
<dbReference type="PROSITE" id="PS51257">
    <property type="entry name" value="PROKAR_LIPOPROTEIN"/>
    <property type="match status" value="1"/>
</dbReference>
<dbReference type="Proteomes" id="UP000505077">
    <property type="component" value="Unassembled WGS sequence"/>
</dbReference>
<protein>
    <recommendedName>
        <fullName evidence="4">Lipoprotein</fullName>
    </recommendedName>
</protein>
<evidence type="ECO:0008006" key="4">
    <source>
        <dbReference type="Google" id="ProtNLM"/>
    </source>
</evidence>
<organism evidence="2 3">
    <name type="scientific">Candidatus Desulfovibrio kirbyi</name>
    <dbReference type="NCBI Taxonomy" id="2696086"/>
    <lineage>
        <taxon>Bacteria</taxon>
        <taxon>Pseudomonadati</taxon>
        <taxon>Thermodesulfobacteriota</taxon>
        <taxon>Desulfovibrionia</taxon>
        <taxon>Desulfovibrionales</taxon>
        <taxon>Desulfovibrionaceae</taxon>
        <taxon>Desulfovibrio</taxon>
    </lineage>
</organism>
<evidence type="ECO:0000313" key="3">
    <source>
        <dbReference type="Proteomes" id="UP000505077"/>
    </source>
</evidence>
<dbReference type="EMBL" id="BLLL01000001">
    <property type="protein sequence ID" value="GFH62373.1"/>
    <property type="molecule type" value="Genomic_DNA"/>
</dbReference>
<reference evidence="2 3" key="1">
    <citation type="journal article" date="2020" name="ISME J.">
        <title>Parallel Reductive Genome Evolution in Desulfovibrio Ectosymbionts Independently Acquired by Trichonympha Protists in the Termite Gut.</title>
        <authorList>
            <person name="Takeuchi M."/>
            <person name="Kuwahara H."/>
            <person name="Murakami T."/>
            <person name="Takahashi K."/>
            <person name="Kajitani R."/>
            <person name="Toyoda A."/>
            <person name="Itoh T."/>
            <person name="Ohkuma M."/>
            <person name="Hongoh Y."/>
        </authorList>
    </citation>
    <scope>NUCLEOTIDE SEQUENCE [LARGE SCALE GENOMIC DNA]</scope>
    <source>
        <strain evidence="2">ZnDsv-02</strain>
    </source>
</reference>
<gene>
    <name evidence="2" type="ORF">ZNDK_0144</name>
</gene>
<evidence type="ECO:0000256" key="1">
    <source>
        <dbReference type="SAM" id="MobiDB-lite"/>
    </source>
</evidence>
<evidence type="ECO:0000313" key="2">
    <source>
        <dbReference type="EMBL" id="GFH62373.1"/>
    </source>
</evidence>
<feature type="compositionally biased region" description="Polar residues" evidence="1">
    <location>
        <begin position="35"/>
        <end position="45"/>
    </location>
</feature>
<comment type="caution">
    <text evidence="2">The sequence shown here is derived from an EMBL/GenBank/DDBJ whole genome shotgun (WGS) entry which is preliminary data.</text>
</comment>
<feature type="region of interest" description="Disordered" evidence="1">
    <location>
        <begin position="22"/>
        <end position="73"/>
    </location>
</feature>
<name>A0A6L2R4C2_9BACT</name>
<proteinExistence type="predicted"/>